<dbReference type="OrthoDB" id="387750at2"/>
<dbReference type="PROSITE" id="PS51257">
    <property type="entry name" value="PROKAR_LIPOPROTEIN"/>
    <property type="match status" value="1"/>
</dbReference>
<evidence type="ECO:0000313" key="1">
    <source>
        <dbReference type="EMBL" id="AXK51519.1"/>
    </source>
</evidence>
<dbReference type="InterPro" id="IPR054816">
    <property type="entry name" value="Lipoprotein_mollicutes-type_CS"/>
</dbReference>
<keyword evidence="2" id="KW-1185">Reference proteome</keyword>
<dbReference type="AlphaFoldDB" id="A0A345Z4J0"/>
<accession>A0A345Z4J0</accession>
<evidence type="ECO:0008006" key="3">
    <source>
        <dbReference type="Google" id="ProtNLM"/>
    </source>
</evidence>
<organism evidence="1 2">
    <name type="scientific">Spiroplasma alleghenense</name>
    <dbReference type="NCBI Taxonomy" id="216931"/>
    <lineage>
        <taxon>Bacteria</taxon>
        <taxon>Bacillati</taxon>
        <taxon>Mycoplasmatota</taxon>
        <taxon>Mollicutes</taxon>
        <taxon>Entomoplasmatales</taxon>
        <taxon>Spiroplasmataceae</taxon>
        <taxon>Spiroplasma</taxon>
    </lineage>
</organism>
<dbReference type="KEGG" id="salx:SALLE_v1c08490"/>
<gene>
    <name evidence="1" type="ORF">SALLE_v1c08490</name>
</gene>
<proteinExistence type="predicted"/>
<dbReference type="RefSeq" id="WP_115558414.1">
    <property type="nucleotide sequence ID" value="NZ_CP031376.1"/>
</dbReference>
<dbReference type="EMBL" id="CP031376">
    <property type="protein sequence ID" value="AXK51519.1"/>
    <property type="molecule type" value="Genomic_DNA"/>
</dbReference>
<evidence type="ECO:0000313" key="2">
    <source>
        <dbReference type="Proteomes" id="UP000254792"/>
    </source>
</evidence>
<protein>
    <recommendedName>
        <fullName evidence="3">Lipoprotein</fullName>
    </recommendedName>
</protein>
<dbReference type="Proteomes" id="UP000254792">
    <property type="component" value="Chromosome"/>
</dbReference>
<dbReference type="NCBIfam" id="NF038029">
    <property type="entry name" value="LP_plasma"/>
    <property type="match status" value="1"/>
</dbReference>
<name>A0A345Z4J0_9MOLU</name>
<sequence>MKKLLSIFAATTLAVSAPLSVVACKKGNSDNGEEFDYDALKKQLIDEMTLIINENINQDFEKYLFLKDEEAQKKFDSISIIKILDILSQEDVDSLQLNQNSTNFINISKDLKGVIDLAKLGNEINKNIVQNINFKPILINGQSPFKNDVETKSIKLLKKSNEVVSIEFNFGFNLALQEANGDVLNESINFHQIMNIFEDINIVDDLNDLSQSIVKQLESDKYSNSFSFISNSGNFLEVTEKINADSSIKSKINEAVDEAQKLTENSERFTINLENKNLKTNKNYIIPGESQSYSFSAGTWDSFEDDVWTEGLLSALISRGSEEIENWSRKMSQRSFDDVTLSRFQKMSPSKAVQNFVLNDETSSIAINHYNIEEYLNNENLFKLFKKRILNSKLKIDHDDDKKTIAIWGTDLENISVTYTETYSNTEITIEMPDFYLINRQETSLDDTNEFTYKFNVSWLELLRKFFGYENFNVNENPEMIYNLELPPDIIEELEVGVSYNSRTIILAAFEKALEDISINNNLAKEFISYFSIFPAYENSEAFIKINSDGYIYSFGPNGEMMGFQFPSVSWRGGGVDFNDARNEINQYRNFLGRKNSQPDQFGDSPTKWKIIDFKK</sequence>
<reference evidence="1 2" key="1">
    <citation type="submission" date="2018-07" db="EMBL/GenBank/DDBJ databases">
        <title>Complete genome sequence of Spiroplasma alleghenense PLHS-1 (ATCC 51752).</title>
        <authorList>
            <person name="Chou L."/>
            <person name="Lee T.-Y."/>
            <person name="Tsai Y.-M."/>
            <person name="Kuo C.-H."/>
        </authorList>
    </citation>
    <scope>NUCLEOTIDE SEQUENCE [LARGE SCALE GENOMIC DNA]</scope>
    <source>
        <strain evidence="1 2">PLHS-1</strain>
    </source>
</reference>